<keyword evidence="1" id="KW-0472">Membrane</keyword>
<reference evidence="2" key="2">
    <citation type="submission" date="2013-05" db="EMBL/GenBank/DDBJ databases">
        <authorList>
            <person name="Carter J.-M."/>
            <person name="Baker S.C."/>
            <person name="Pink R."/>
            <person name="Carter D.R.F."/>
            <person name="Collins A."/>
            <person name="Tomlin J."/>
            <person name="Gibbs M."/>
            <person name="Breuker C.J."/>
        </authorList>
    </citation>
    <scope>NUCLEOTIDE SEQUENCE</scope>
    <source>
        <tissue evidence="2">Ovary</tissue>
    </source>
</reference>
<dbReference type="EMBL" id="GAIX01002689">
    <property type="protein sequence ID" value="JAA89871.1"/>
    <property type="molecule type" value="Transcribed_RNA"/>
</dbReference>
<evidence type="ECO:0000256" key="1">
    <source>
        <dbReference type="SAM" id="Phobius"/>
    </source>
</evidence>
<dbReference type="AlphaFoldDB" id="S4PBT8"/>
<sequence length="89" mass="9490">MVSISLSASSFSCSFFCISISICFLALSFSNSFDARSFSTCCFSVSFLVSSFLRFSAKACNHSCPVDEFGAAVGHTARRTFATSAKCCS</sequence>
<evidence type="ECO:0000313" key="2">
    <source>
        <dbReference type="EMBL" id="JAA89871.1"/>
    </source>
</evidence>
<name>S4PBT8_9NEOP</name>
<reference evidence="2" key="1">
    <citation type="journal article" date="2013" name="BMC Genomics">
        <title>Unscrambling butterfly oogenesis.</title>
        <authorList>
            <person name="Carter J.M."/>
            <person name="Baker S.C."/>
            <person name="Pink R."/>
            <person name="Carter D.R."/>
            <person name="Collins A."/>
            <person name="Tomlin J."/>
            <person name="Gibbs M."/>
            <person name="Breuker C.J."/>
        </authorList>
    </citation>
    <scope>NUCLEOTIDE SEQUENCE</scope>
    <source>
        <tissue evidence="2">Ovary</tissue>
    </source>
</reference>
<protein>
    <submittedName>
        <fullName evidence="2">Uncharacterized protein</fullName>
    </submittedName>
</protein>
<keyword evidence="1" id="KW-1133">Transmembrane helix</keyword>
<proteinExistence type="predicted"/>
<feature type="transmembrane region" description="Helical" evidence="1">
    <location>
        <begin position="6"/>
        <end position="29"/>
    </location>
</feature>
<keyword evidence="1" id="KW-0812">Transmembrane</keyword>
<accession>S4PBT8</accession>
<organism evidence="2">
    <name type="scientific">Pararge aegeria</name>
    <name type="common">speckled wood butterfly</name>
    <dbReference type="NCBI Taxonomy" id="116150"/>
    <lineage>
        <taxon>Eukaryota</taxon>
        <taxon>Metazoa</taxon>
        <taxon>Ecdysozoa</taxon>
        <taxon>Arthropoda</taxon>
        <taxon>Hexapoda</taxon>
        <taxon>Insecta</taxon>
        <taxon>Pterygota</taxon>
        <taxon>Neoptera</taxon>
        <taxon>Endopterygota</taxon>
        <taxon>Lepidoptera</taxon>
        <taxon>Glossata</taxon>
        <taxon>Ditrysia</taxon>
        <taxon>Papilionoidea</taxon>
        <taxon>Nymphalidae</taxon>
        <taxon>Satyrinae</taxon>
        <taxon>Satyrini</taxon>
        <taxon>Parargina</taxon>
        <taxon>Pararge</taxon>
    </lineage>
</organism>